<sequence length="322" mass="36437">MAQATETIPDLYVDDLYFSAISDEEIDQQTNQQEEVFQVSDSKYAEELQFQETLMASIITSQRSNAPIPTSQMTIQASMNSPAQPLVMITANTPESGESSLSFCEICVERKESDFMFKFETCVHSYCVECITKHVANKILDSGIKTVNCPGVNCKSVLGIDSCREVLPKEVLLIWEEAVCADMIDESQKFYCPYKDCSGMLVNEGGDGEVIVEAECPFCHRLFCARCYVPWHSGVGCEEFQRLNVDEREREDIMVMEIAKEKKWGRCPHCKFYVERTEGCPHMTCRCNFQFCYGCGSEWTSAHSGCQRGLVKLECINSKLKL</sequence>
<dbReference type="CDD" id="cd22582">
    <property type="entry name" value="BRcat_RBR_unk"/>
    <property type="match status" value="1"/>
</dbReference>
<keyword evidence="12" id="KW-0862">Zinc</keyword>
<dbReference type="EMBL" id="VAHF01000002">
    <property type="protein sequence ID" value="TXG69489.1"/>
    <property type="molecule type" value="Genomic_DNA"/>
</dbReference>
<dbReference type="InterPro" id="IPR017907">
    <property type="entry name" value="Znf_RING_CS"/>
</dbReference>
<gene>
    <name evidence="16" type="ORF">EZV62_004424</name>
</gene>
<proteinExistence type="inferred from homology"/>
<dbReference type="OrthoDB" id="10009520at2759"/>
<evidence type="ECO:0000256" key="1">
    <source>
        <dbReference type="ARBA" id="ARBA00001798"/>
    </source>
</evidence>
<dbReference type="Pfam" id="PF01485">
    <property type="entry name" value="IBR"/>
    <property type="match status" value="2"/>
</dbReference>
<dbReference type="PANTHER" id="PTHR11685">
    <property type="entry name" value="RBR FAMILY RING FINGER AND IBR DOMAIN-CONTAINING"/>
    <property type="match status" value="1"/>
</dbReference>
<feature type="domain" description="RING-type" evidence="15">
    <location>
        <begin position="100"/>
        <end position="310"/>
    </location>
</feature>
<dbReference type="FunFam" id="3.30.40.10:FF:000230">
    <property type="entry name" value="RBR-type E3 ubiquitin transferase"/>
    <property type="match status" value="1"/>
</dbReference>
<evidence type="ECO:0000256" key="7">
    <source>
        <dbReference type="ARBA" id="ARBA00022679"/>
    </source>
</evidence>
<keyword evidence="9" id="KW-0677">Repeat</keyword>
<evidence type="ECO:0000256" key="9">
    <source>
        <dbReference type="ARBA" id="ARBA00022737"/>
    </source>
</evidence>
<evidence type="ECO:0000256" key="6">
    <source>
        <dbReference type="ARBA" id="ARBA00012251"/>
    </source>
</evidence>
<keyword evidence="11" id="KW-0833">Ubl conjugation pathway</keyword>
<evidence type="ECO:0000256" key="8">
    <source>
        <dbReference type="ARBA" id="ARBA00022723"/>
    </source>
</evidence>
<dbReference type="GO" id="GO:0061630">
    <property type="term" value="F:ubiquitin protein ligase activity"/>
    <property type="evidence" value="ECO:0007669"/>
    <property type="project" value="UniProtKB-EC"/>
</dbReference>
<comment type="cofactor">
    <cofactor evidence="2">
        <name>Zn(2+)</name>
        <dbReference type="ChEBI" id="CHEBI:29105"/>
    </cofactor>
</comment>
<keyword evidence="7" id="KW-0808">Transferase</keyword>
<comment type="caution">
    <text evidence="16">The sequence shown here is derived from an EMBL/GenBank/DDBJ whole genome shotgun (WGS) entry which is preliminary data.</text>
</comment>
<dbReference type="Gene3D" id="1.20.120.1750">
    <property type="match status" value="1"/>
</dbReference>
<dbReference type="InterPro" id="IPR031127">
    <property type="entry name" value="E3_UB_ligase_RBR"/>
</dbReference>
<comment type="catalytic activity">
    <reaction evidence="1">
        <text>[E2 ubiquitin-conjugating enzyme]-S-ubiquitinyl-L-cysteine + [acceptor protein]-L-lysine = [E2 ubiquitin-conjugating enzyme]-L-cysteine + [acceptor protein]-N(6)-ubiquitinyl-L-lysine.</text>
        <dbReference type="EC" id="2.3.2.31"/>
    </reaction>
</comment>
<evidence type="ECO:0000256" key="11">
    <source>
        <dbReference type="ARBA" id="ARBA00022786"/>
    </source>
</evidence>
<organism evidence="16 17">
    <name type="scientific">Acer yangbiense</name>
    <dbReference type="NCBI Taxonomy" id="1000413"/>
    <lineage>
        <taxon>Eukaryota</taxon>
        <taxon>Viridiplantae</taxon>
        <taxon>Streptophyta</taxon>
        <taxon>Embryophyta</taxon>
        <taxon>Tracheophyta</taxon>
        <taxon>Spermatophyta</taxon>
        <taxon>Magnoliopsida</taxon>
        <taxon>eudicotyledons</taxon>
        <taxon>Gunneridae</taxon>
        <taxon>Pentapetalae</taxon>
        <taxon>rosids</taxon>
        <taxon>malvids</taxon>
        <taxon>Sapindales</taxon>
        <taxon>Sapindaceae</taxon>
        <taxon>Hippocastanoideae</taxon>
        <taxon>Acereae</taxon>
        <taxon>Acer</taxon>
    </lineage>
</organism>
<evidence type="ECO:0000313" key="17">
    <source>
        <dbReference type="Proteomes" id="UP000323000"/>
    </source>
</evidence>
<dbReference type="Gene3D" id="3.30.40.10">
    <property type="entry name" value="Zinc/RING finger domain, C3HC4 (zinc finger)"/>
    <property type="match status" value="1"/>
</dbReference>
<dbReference type="UniPathway" id="UPA00143"/>
<accession>A0A5C7IK68</accession>
<evidence type="ECO:0000259" key="15">
    <source>
        <dbReference type="PROSITE" id="PS51873"/>
    </source>
</evidence>
<evidence type="ECO:0000256" key="4">
    <source>
        <dbReference type="ARBA" id="ARBA00004906"/>
    </source>
</evidence>
<dbReference type="AlphaFoldDB" id="A0A5C7IK68"/>
<keyword evidence="10 13" id="KW-0863">Zinc-finger</keyword>
<dbReference type="PROSITE" id="PS50089">
    <property type="entry name" value="ZF_RING_2"/>
    <property type="match status" value="1"/>
</dbReference>
<dbReference type="GO" id="GO:0008270">
    <property type="term" value="F:zinc ion binding"/>
    <property type="evidence" value="ECO:0007669"/>
    <property type="project" value="UniProtKB-KW"/>
</dbReference>
<dbReference type="Proteomes" id="UP000323000">
    <property type="component" value="Chromosome 2"/>
</dbReference>
<dbReference type="GO" id="GO:0016567">
    <property type="term" value="P:protein ubiquitination"/>
    <property type="evidence" value="ECO:0007669"/>
    <property type="project" value="UniProtKB-UniPathway"/>
</dbReference>
<comment type="function">
    <text evidence="3">Might act as an E3 ubiquitin-protein ligase, or as part of E3 complex, which accepts ubiquitin from specific E2 ubiquitin-conjugating enzymes and then transfers it to substrates.</text>
</comment>
<comment type="pathway">
    <text evidence="4">Protein modification; protein ubiquitination.</text>
</comment>
<evidence type="ECO:0000256" key="12">
    <source>
        <dbReference type="ARBA" id="ARBA00022833"/>
    </source>
</evidence>
<evidence type="ECO:0000313" key="16">
    <source>
        <dbReference type="EMBL" id="TXG69489.1"/>
    </source>
</evidence>
<dbReference type="PROSITE" id="PS51873">
    <property type="entry name" value="TRIAD"/>
    <property type="match status" value="1"/>
</dbReference>
<dbReference type="SMART" id="SM00647">
    <property type="entry name" value="IBR"/>
    <property type="match status" value="2"/>
</dbReference>
<protein>
    <recommendedName>
        <fullName evidence="6">RBR-type E3 ubiquitin transferase</fullName>
        <ecNumber evidence="6">2.3.2.31</ecNumber>
    </recommendedName>
</protein>
<evidence type="ECO:0000256" key="5">
    <source>
        <dbReference type="ARBA" id="ARBA00005884"/>
    </source>
</evidence>
<keyword evidence="17" id="KW-1185">Reference proteome</keyword>
<dbReference type="EC" id="2.3.2.31" evidence="6"/>
<dbReference type="FunFam" id="1.20.120.1750:FF:000018">
    <property type="entry name" value="RBR-type E3 ubiquitin transferase"/>
    <property type="match status" value="1"/>
</dbReference>
<keyword evidence="8" id="KW-0479">Metal-binding</keyword>
<evidence type="ECO:0000256" key="3">
    <source>
        <dbReference type="ARBA" id="ARBA00003976"/>
    </source>
</evidence>
<dbReference type="Pfam" id="PF00097">
    <property type="entry name" value="zf-C3HC4"/>
    <property type="match status" value="1"/>
</dbReference>
<reference evidence="17" key="1">
    <citation type="journal article" date="2019" name="Gigascience">
        <title>De novo genome assembly of the endangered Acer yangbiense, a plant species with extremely small populations endemic to Yunnan Province, China.</title>
        <authorList>
            <person name="Yang J."/>
            <person name="Wariss H.M."/>
            <person name="Tao L."/>
            <person name="Zhang R."/>
            <person name="Yun Q."/>
            <person name="Hollingsworth P."/>
            <person name="Dao Z."/>
            <person name="Luo G."/>
            <person name="Guo H."/>
            <person name="Ma Y."/>
            <person name="Sun W."/>
        </authorList>
    </citation>
    <scope>NUCLEOTIDE SEQUENCE [LARGE SCALE GENOMIC DNA]</scope>
    <source>
        <strain evidence="17">cv. Malutang</strain>
    </source>
</reference>
<evidence type="ECO:0000256" key="13">
    <source>
        <dbReference type="PROSITE-ProRule" id="PRU00175"/>
    </source>
</evidence>
<evidence type="ECO:0000256" key="2">
    <source>
        <dbReference type="ARBA" id="ARBA00001947"/>
    </source>
</evidence>
<dbReference type="PROSITE" id="PS00518">
    <property type="entry name" value="ZF_RING_1"/>
    <property type="match status" value="1"/>
</dbReference>
<dbReference type="InterPro" id="IPR013083">
    <property type="entry name" value="Znf_RING/FYVE/PHD"/>
</dbReference>
<evidence type="ECO:0000256" key="10">
    <source>
        <dbReference type="ARBA" id="ARBA00022771"/>
    </source>
</evidence>
<feature type="domain" description="RING-type" evidence="14">
    <location>
        <begin position="104"/>
        <end position="150"/>
    </location>
</feature>
<comment type="similarity">
    <text evidence="5">Belongs to the RBR family. Ariadne subfamily.</text>
</comment>
<dbReference type="InterPro" id="IPR002867">
    <property type="entry name" value="IBR_dom"/>
</dbReference>
<dbReference type="InterPro" id="IPR044066">
    <property type="entry name" value="TRIAD_supradom"/>
</dbReference>
<evidence type="ECO:0000259" key="14">
    <source>
        <dbReference type="PROSITE" id="PS50089"/>
    </source>
</evidence>
<dbReference type="SUPFAM" id="SSF57850">
    <property type="entry name" value="RING/U-box"/>
    <property type="match status" value="3"/>
</dbReference>
<dbReference type="InterPro" id="IPR001841">
    <property type="entry name" value="Znf_RING"/>
</dbReference>
<dbReference type="InterPro" id="IPR018957">
    <property type="entry name" value="Znf_C3HC4_RING-type"/>
</dbReference>
<dbReference type="CDD" id="cd22584">
    <property type="entry name" value="Rcat_RBR_unk"/>
    <property type="match status" value="1"/>
</dbReference>
<name>A0A5C7IK68_9ROSI</name>